<name>A0A0F7L0G3_9VIRU</name>
<reference evidence="1" key="1">
    <citation type="journal article" date="2015" name="Front. Microbiol.">
        <title>Combining genomic sequencing methods to explore viral diversity and reveal potential virus-host interactions.</title>
        <authorList>
            <person name="Chow C.E."/>
            <person name="Winget D.M."/>
            <person name="White R.A.III."/>
            <person name="Hallam S.J."/>
            <person name="Suttle C.A."/>
        </authorList>
    </citation>
    <scope>NUCLEOTIDE SEQUENCE</scope>
    <source>
        <strain evidence="1">Anoxic3_3</strain>
    </source>
</reference>
<dbReference type="Pfam" id="PF07030">
    <property type="entry name" value="Phage_Mu_Gp36"/>
    <property type="match status" value="1"/>
</dbReference>
<sequence length="161" mass="17786">MGVYITTASIYDDKLTRITTTTVAASILSLYIDEAESVVNGYIAKQYTISEVVAVSPSILQKLSKDLTVCFTLGDGYTRDNVNNNEWLEQKRENAFELLQKIADDEIRLVVSNTALTPDININMKSSLKGVPLTFNVDDAFNWRTPGNLLDSISDGRDAAN</sequence>
<dbReference type="EMBL" id="KR029578">
    <property type="protein sequence ID" value="AKH46004.1"/>
    <property type="molecule type" value="Genomic_DNA"/>
</dbReference>
<accession>A0A0F7L0G3</accession>
<dbReference type="InterPro" id="IPR009752">
    <property type="entry name" value="Phage_Mu_GpJ"/>
</dbReference>
<proteinExistence type="predicted"/>
<evidence type="ECO:0000313" key="1">
    <source>
        <dbReference type="EMBL" id="AKH46004.1"/>
    </source>
</evidence>
<protein>
    <submittedName>
        <fullName evidence="1">Uncharacterized protein</fullName>
    </submittedName>
</protein>
<reference evidence="1" key="2">
    <citation type="submission" date="2015-03" db="EMBL/GenBank/DDBJ databases">
        <authorList>
            <person name="Chow C.-E.T."/>
            <person name="Winget D.M."/>
            <person name="White R.A.III."/>
            <person name="Hallam S.J."/>
            <person name="Suttle C.A."/>
        </authorList>
    </citation>
    <scope>NUCLEOTIDE SEQUENCE</scope>
    <source>
        <strain evidence="1">Anoxic3_3</strain>
    </source>
</reference>
<organism evidence="1">
    <name type="scientific">uncultured marine virus</name>
    <dbReference type="NCBI Taxonomy" id="186617"/>
    <lineage>
        <taxon>Viruses</taxon>
        <taxon>environmental samples</taxon>
    </lineage>
</organism>